<name>A0A8B6FEE8_MYTGA</name>
<dbReference type="Gene3D" id="3.40.50.1820">
    <property type="entry name" value="alpha/beta hydrolase"/>
    <property type="match status" value="1"/>
</dbReference>
<dbReference type="GO" id="GO:0016787">
    <property type="term" value="F:hydrolase activity"/>
    <property type="evidence" value="ECO:0007669"/>
    <property type="project" value="UniProtKB-KW"/>
</dbReference>
<dbReference type="PANTHER" id="PTHR48081">
    <property type="entry name" value="AB HYDROLASE SUPERFAMILY PROTEIN C4A8.06C"/>
    <property type="match status" value="1"/>
</dbReference>
<accession>A0A8B6FEE8</accession>
<organism evidence="3 4">
    <name type="scientific">Mytilus galloprovincialis</name>
    <name type="common">Mediterranean mussel</name>
    <dbReference type="NCBI Taxonomy" id="29158"/>
    <lineage>
        <taxon>Eukaryota</taxon>
        <taxon>Metazoa</taxon>
        <taxon>Spiralia</taxon>
        <taxon>Lophotrochozoa</taxon>
        <taxon>Mollusca</taxon>
        <taxon>Bivalvia</taxon>
        <taxon>Autobranchia</taxon>
        <taxon>Pteriomorphia</taxon>
        <taxon>Mytilida</taxon>
        <taxon>Mytiloidea</taxon>
        <taxon>Mytilidae</taxon>
        <taxon>Mytilinae</taxon>
        <taxon>Mytilus</taxon>
    </lineage>
</organism>
<evidence type="ECO:0000259" key="2">
    <source>
        <dbReference type="Pfam" id="PF07859"/>
    </source>
</evidence>
<evidence type="ECO:0000256" key="1">
    <source>
        <dbReference type="ARBA" id="ARBA00022801"/>
    </source>
</evidence>
<dbReference type="PANTHER" id="PTHR48081:SF8">
    <property type="entry name" value="ALPHA_BETA HYDROLASE FOLD-3 DOMAIN-CONTAINING PROTEIN-RELATED"/>
    <property type="match status" value="1"/>
</dbReference>
<keyword evidence="4" id="KW-1185">Reference proteome</keyword>
<reference evidence="3" key="1">
    <citation type="submission" date="2018-11" db="EMBL/GenBank/DDBJ databases">
        <authorList>
            <person name="Alioto T."/>
            <person name="Alioto T."/>
        </authorList>
    </citation>
    <scope>NUCLEOTIDE SEQUENCE</scope>
</reference>
<dbReference type="InterPro" id="IPR050300">
    <property type="entry name" value="GDXG_lipolytic_enzyme"/>
</dbReference>
<evidence type="ECO:0000313" key="3">
    <source>
        <dbReference type="EMBL" id="VDI48450.1"/>
    </source>
</evidence>
<dbReference type="SUPFAM" id="SSF53474">
    <property type="entry name" value="alpha/beta-Hydrolases"/>
    <property type="match status" value="1"/>
</dbReference>
<dbReference type="Proteomes" id="UP000596742">
    <property type="component" value="Unassembled WGS sequence"/>
</dbReference>
<dbReference type="InterPro" id="IPR013094">
    <property type="entry name" value="AB_hydrolase_3"/>
</dbReference>
<proteinExistence type="predicted"/>
<protein>
    <recommendedName>
        <fullName evidence="2">Alpha/beta hydrolase fold-3 domain-containing protein</fullName>
    </recommendedName>
</protein>
<dbReference type="EMBL" id="UYJE01006739">
    <property type="protein sequence ID" value="VDI48450.1"/>
    <property type="molecule type" value="Genomic_DNA"/>
</dbReference>
<dbReference type="AlphaFoldDB" id="A0A8B6FEE8"/>
<evidence type="ECO:0000313" key="4">
    <source>
        <dbReference type="Proteomes" id="UP000596742"/>
    </source>
</evidence>
<keyword evidence="1" id="KW-0378">Hydrolase</keyword>
<feature type="domain" description="Alpha/beta hydrolase fold-3" evidence="2">
    <location>
        <begin position="96"/>
        <end position="254"/>
    </location>
</feature>
<dbReference type="InterPro" id="IPR029058">
    <property type="entry name" value="AB_hydrolase_fold"/>
</dbReference>
<comment type="caution">
    <text evidence="3">The sequence shown here is derived from an EMBL/GenBank/DDBJ whole genome shotgun (WGS) entry which is preliminary data.</text>
</comment>
<gene>
    <name evidence="3" type="ORF">MGAL_10B085419</name>
</gene>
<sequence>MTTIEILEELQSKYFVHPETFDFFKKRAEYGFTKAYFDVPISEARESNLRSTKLFSGSVDFDGTTRELNIPSKDVKDGIPVTVYKPTTCRNDPSIFVYFHGGGNCVGSRAGVDTVCKILSRDAGCIVVNVEYRLAPEFKFPSNHDDVLCVVQWVKGHKEELGGSSRSTVGVGGDSAGGRLAAVVCHEEPCIDYQCAVHLVPDMKFIRGPVLTKQLIDWFIGNYFPNESDKASLRGSPLQNNTESFSKLPPALVMWLILIHSEIMP</sequence>
<dbReference type="Pfam" id="PF07859">
    <property type="entry name" value="Abhydrolase_3"/>
    <property type="match status" value="1"/>
</dbReference>
<dbReference type="OrthoDB" id="408631at2759"/>